<dbReference type="HOGENOM" id="CLU_076185_0_0_1"/>
<dbReference type="Proteomes" id="UP000007875">
    <property type="component" value="Unassembled WGS sequence"/>
</dbReference>
<dbReference type="Gene3D" id="1.25.40.10">
    <property type="entry name" value="Tetratricopeptide repeat domain"/>
    <property type="match status" value="1"/>
</dbReference>
<dbReference type="Ensembl" id="ENSCSAVT00000020128.1">
    <property type="protein sequence ID" value="ENSCSAVP00000019914.1"/>
    <property type="gene ID" value="ENSCSAVG00000011697.1"/>
</dbReference>
<dbReference type="Pfam" id="PF14938">
    <property type="entry name" value="SNAP"/>
    <property type="match status" value="1"/>
</dbReference>
<reference evidence="1" key="2">
    <citation type="submission" date="2025-08" db="UniProtKB">
        <authorList>
            <consortium name="Ensembl"/>
        </authorList>
    </citation>
    <scope>IDENTIFICATION</scope>
</reference>
<dbReference type="InParanoid" id="H2ZQP8"/>
<sequence length="315" mass="35304">MSFTAGQDPDFFASYKAASNKLKKRFMKKPNIAEASEEFGQLAKSLSQQGCMHYAAFCSLATARCEQNMSNSAGEIQGLTEAGRQFLKADKSLTDIMSPNFNEHSNCAMNCFDFAVKAYIAEESPCLAAALCYEMAQYLENKGDFSIALVHYHRAAELGFQNILQSIQALKKAVSMKLLLGDYQGSLHTCTDILHQIPGQNPSEPFRLLGLYSNLHTECEILVVLLLLYLKPHASKQKSFHREILQHYVAESDPHSGMDHDLFILMQSLVIECKERNIAAIKYLQGELRPLLSVEQNELLMKIIIEFNESAAFTL</sequence>
<dbReference type="PANTHER" id="PTHR16797:SF4">
    <property type="entry name" value="40-KDA HUNTINGTIN-ASSOCIATED PROTEIN"/>
    <property type="match status" value="1"/>
</dbReference>
<dbReference type="InterPro" id="IPR011990">
    <property type="entry name" value="TPR-like_helical_dom_sf"/>
</dbReference>
<evidence type="ECO:0000313" key="1">
    <source>
        <dbReference type="Ensembl" id="ENSCSAVP00000019914.1"/>
    </source>
</evidence>
<dbReference type="SUPFAM" id="SSF48452">
    <property type="entry name" value="TPR-like"/>
    <property type="match status" value="1"/>
</dbReference>
<dbReference type="GeneTree" id="ENSGT00390000016992"/>
<dbReference type="PANTHER" id="PTHR16797">
    <property type="entry name" value="FACTOR VIII-ASSOCIATED GENE 1"/>
    <property type="match status" value="1"/>
</dbReference>
<evidence type="ECO:0000313" key="2">
    <source>
        <dbReference type="Proteomes" id="UP000007875"/>
    </source>
</evidence>
<dbReference type="GO" id="GO:0099518">
    <property type="term" value="P:vesicle cytoskeletal trafficking"/>
    <property type="evidence" value="ECO:0007669"/>
    <property type="project" value="TreeGrafter"/>
</dbReference>
<dbReference type="InterPro" id="IPR039494">
    <property type="entry name" value="F8A"/>
</dbReference>
<dbReference type="OMA" id="ELWQYAG"/>
<name>H2ZQP8_CIOSA</name>
<dbReference type="AlphaFoldDB" id="H2ZQP8"/>
<protein>
    <recommendedName>
        <fullName evidence="3">Factor VIII intron 22 protein</fullName>
    </recommendedName>
</protein>
<reference evidence="2" key="1">
    <citation type="submission" date="2003-08" db="EMBL/GenBank/DDBJ databases">
        <authorList>
            <person name="Birren B."/>
            <person name="Nusbaum C."/>
            <person name="Abebe A."/>
            <person name="Abouelleil A."/>
            <person name="Adekoya E."/>
            <person name="Ait-zahra M."/>
            <person name="Allen N."/>
            <person name="Allen T."/>
            <person name="An P."/>
            <person name="Anderson M."/>
            <person name="Anderson S."/>
            <person name="Arachchi H."/>
            <person name="Armbruster J."/>
            <person name="Bachantsang P."/>
            <person name="Baldwin J."/>
            <person name="Barry A."/>
            <person name="Bayul T."/>
            <person name="Blitshsteyn B."/>
            <person name="Bloom T."/>
            <person name="Blye J."/>
            <person name="Boguslavskiy L."/>
            <person name="Borowsky M."/>
            <person name="Boukhgalter B."/>
            <person name="Brunache A."/>
            <person name="Butler J."/>
            <person name="Calixte N."/>
            <person name="Calvo S."/>
            <person name="Camarata J."/>
            <person name="Campo K."/>
            <person name="Chang J."/>
            <person name="Cheshatsang Y."/>
            <person name="Citroen M."/>
            <person name="Collymore A."/>
            <person name="Considine T."/>
            <person name="Cook A."/>
            <person name="Cooke P."/>
            <person name="Corum B."/>
            <person name="Cuomo C."/>
            <person name="David R."/>
            <person name="Dawoe T."/>
            <person name="Degray S."/>
            <person name="Dodge S."/>
            <person name="Dooley K."/>
            <person name="Dorje P."/>
            <person name="Dorjee K."/>
            <person name="Dorris L."/>
            <person name="Duffey N."/>
            <person name="Dupes A."/>
            <person name="Elkins T."/>
            <person name="Engels R."/>
            <person name="Erickson J."/>
            <person name="Farina A."/>
            <person name="Faro S."/>
            <person name="Ferreira P."/>
            <person name="Fischer H."/>
            <person name="Fitzgerald M."/>
            <person name="Foley K."/>
            <person name="Gage D."/>
            <person name="Galagan J."/>
            <person name="Gearin G."/>
            <person name="Gnerre S."/>
            <person name="Gnirke A."/>
            <person name="Goyette A."/>
            <person name="Graham J."/>
            <person name="Grandbois E."/>
            <person name="Gyaltsen K."/>
            <person name="Hafez N."/>
            <person name="Hagopian D."/>
            <person name="Hagos B."/>
            <person name="Hall J."/>
            <person name="Hatcher B."/>
            <person name="Heller A."/>
            <person name="Higgins H."/>
            <person name="Honan T."/>
            <person name="Horn A."/>
            <person name="Houde N."/>
            <person name="Hughes L."/>
            <person name="Hulme W."/>
            <person name="Husby E."/>
            <person name="Iliev I."/>
            <person name="Jaffe D."/>
            <person name="Jones C."/>
            <person name="Kamal M."/>
            <person name="Kamat A."/>
            <person name="Kamvysselis M."/>
            <person name="Karlsson E."/>
            <person name="Kells C."/>
            <person name="Kieu A."/>
            <person name="Kisner P."/>
            <person name="Kodira C."/>
            <person name="Kulbokas E."/>
            <person name="Labutti K."/>
            <person name="Lama D."/>
            <person name="Landers T."/>
            <person name="Leger J."/>
            <person name="Levine S."/>
            <person name="Lewis D."/>
            <person name="Lewis T."/>
            <person name="Lindblad-toh K."/>
            <person name="Liu X."/>
            <person name="Lokyitsang T."/>
            <person name="Lokyitsang Y."/>
            <person name="Lucien O."/>
            <person name="Lui A."/>
            <person name="Ma L.J."/>
            <person name="Mabbitt R."/>
            <person name="Macdonald J."/>
            <person name="Maclean C."/>
            <person name="Major J."/>
            <person name="Manning J."/>
            <person name="Marabella R."/>
            <person name="Maru K."/>
            <person name="Matthews C."/>
            <person name="Mauceli E."/>
            <person name="Mccarthy M."/>
            <person name="Mcdonough S."/>
            <person name="Mcghee T."/>
            <person name="Meldrim J."/>
            <person name="Meneus L."/>
            <person name="Mesirov J."/>
            <person name="Mihalev A."/>
            <person name="Mihova T."/>
            <person name="Mikkelsen T."/>
            <person name="Mlenga V."/>
            <person name="Moru K."/>
            <person name="Mozes J."/>
            <person name="Mulrain L."/>
            <person name="Munson G."/>
            <person name="Naylor J."/>
            <person name="Newes C."/>
            <person name="Nguyen C."/>
            <person name="Nguyen N."/>
            <person name="Nguyen T."/>
            <person name="Nicol R."/>
            <person name="Nielsen C."/>
            <person name="Nizzari M."/>
            <person name="Norbu C."/>
            <person name="Norbu N."/>
            <person name="O'donnell P."/>
            <person name="Okoawo O."/>
            <person name="O'leary S."/>
            <person name="Omotosho B."/>
            <person name="O'neill K."/>
            <person name="Osman S."/>
            <person name="Parker S."/>
            <person name="Perrin D."/>
            <person name="Phunkhang P."/>
            <person name="Piqani B."/>
            <person name="Purcell S."/>
            <person name="Rachupka T."/>
            <person name="Ramasamy U."/>
            <person name="Rameau R."/>
            <person name="Ray V."/>
            <person name="Raymond C."/>
            <person name="Retta R."/>
            <person name="Richardson S."/>
            <person name="Rise C."/>
            <person name="Rodriguez J."/>
            <person name="Rogers J."/>
            <person name="Rogov P."/>
            <person name="Rutman M."/>
            <person name="Schupbach R."/>
            <person name="Seaman C."/>
            <person name="Settipalli S."/>
            <person name="Sharpe T."/>
            <person name="Sheridan J."/>
            <person name="Sherpa N."/>
            <person name="Shi J."/>
            <person name="Smirnov S."/>
            <person name="Smith C."/>
            <person name="Sougnez C."/>
            <person name="Spencer B."/>
            <person name="Stalker J."/>
            <person name="Stange-thomann N."/>
            <person name="Stavropoulos S."/>
            <person name="Stetson K."/>
            <person name="Stone C."/>
            <person name="Stone S."/>
            <person name="Stubbs M."/>
            <person name="Talamas J."/>
            <person name="Tchuinga P."/>
            <person name="Tenzing P."/>
            <person name="Tesfaye S."/>
            <person name="Theodore J."/>
            <person name="Thoulutsang Y."/>
            <person name="Topham K."/>
            <person name="Towey S."/>
            <person name="Tsamla T."/>
            <person name="Tsomo N."/>
            <person name="Vallee D."/>
            <person name="Vassiliev H."/>
            <person name="Venkataraman V."/>
            <person name="Vinson J."/>
            <person name="Vo A."/>
            <person name="Wade C."/>
            <person name="Wang S."/>
            <person name="Wangchuk T."/>
            <person name="Wangdi T."/>
            <person name="Whittaker C."/>
            <person name="Wilkinson J."/>
            <person name="Wu Y."/>
            <person name="Wyman D."/>
            <person name="Yadav S."/>
            <person name="Yang S."/>
            <person name="Yang X."/>
            <person name="Yeager S."/>
            <person name="Yee E."/>
            <person name="Young G."/>
            <person name="Zainoun J."/>
            <person name="Zembeck L."/>
            <person name="Zimmer A."/>
            <person name="Zody M."/>
            <person name="Lander E."/>
        </authorList>
    </citation>
    <scope>NUCLEOTIDE SEQUENCE [LARGE SCALE GENOMIC DNA]</scope>
</reference>
<dbReference type="GO" id="GO:0005769">
    <property type="term" value="C:early endosome"/>
    <property type="evidence" value="ECO:0007669"/>
    <property type="project" value="TreeGrafter"/>
</dbReference>
<organism evidence="1 2">
    <name type="scientific">Ciona savignyi</name>
    <name type="common">Pacific transparent sea squirt</name>
    <dbReference type="NCBI Taxonomy" id="51511"/>
    <lineage>
        <taxon>Eukaryota</taxon>
        <taxon>Metazoa</taxon>
        <taxon>Chordata</taxon>
        <taxon>Tunicata</taxon>
        <taxon>Ascidiacea</taxon>
        <taxon>Phlebobranchia</taxon>
        <taxon>Cionidae</taxon>
        <taxon>Ciona</taxon>
    </lineage>
</organism>
<reference evidence="1" key="3">
    <citation type="submission" date="2025-09" db="UniProtKB">
        <authorList>
            <consortium name="Ensembl"/>
        </authorList>
    </citation>
    <scope>IDENTIFICATION</scope>
</reference>
<dbReference type="STRING" id="51511.ENSCSAVP00000019914"/>
<dbReference type="eggNOG" id="ENOG502QQQW">
    <property type="taxonomic scope" value="Eukaryota"/>
</dbReference>
<proteinExistence type="predicted"/>
<accession>H2ZQP8</accession>
<keyword evidence="2" id="KW-1185">Reference proteome</keyword>
<evidence type="ECO:0008006" key="3">
    <source>
        <dbReference type="Google" id="ProtNLM"/>
    </source>
</evidence>